<sequence>MTWDEARRQCKAEDSELASILDAFTQSFVATQMLKYKQPVWIGLNSNVTNDYYMWIDNWRLRYTKWAPGEPKQKRACVYLDVDGSWKTSSCDQKYYSVCKKSDEVAPTEPPQHPGNCPETLSKSWVPFRGYCYYFESSSNKGWAQASLECLKLGGSLVSIEDRIENTFIWHHIEDLKDKMLNFWIGMYKNVDGDWLWLDNSAVDYVNWKESSEQVSSRQVLIRSSQECVSLNAENGEWHKSHCSNYKFYVCKKRKVLDPTTKPPITEAKKAEEAPAPSHGTAGIVVAVVLLIMAGAFLTVYFFYKRKPKQLTTDSNFDNSMYFDGDGGPSTNDTKDLVNNIEQNEHATI</sequence>
<protein>
    <recommendedName>
        <fullName evidence="2">C-type lectin domain-containing protein</fullName>
    </recommendedName>
</protein>
<dbReference type="InterPro" id="IPR050111">
    <property type="entry name" value="C-type_lectin/snaclec_domain"/>
</dbReference>
<feature type="domain" description="C-type lectin" evidence="2">
    <location>
        <begin position="128"/>
        <end position="252"/>
    </location>
</feature>
<gene>
    <name evidence="3" type="ORF">NDU88_005829</name>
</gene>
<name>A0AAV7MBL7_PLEWA</name>
<dbReference type="Proteomes" id="UP001066276">
    <property type="component" value="Chromosome 10"/>
</dbReference>
<dbReference type="EMBL" id="JANPWB010000014">
    <property type="protein sequence ID" value="KAJ1100748.1"/>
    <property type="molecule type" value="Genomic_DNA"/>
</dbReference>
<comment type="caution">
    <text evidence="3">The sequence shown here is derived from an EMBL/GenBank/DDBJ whole genome shotgun (WGS) entry which is preliminary data.</text>
</comment>
<dbReference type="Gene3D" id="3.10.100.10">
    <property type="entry name" value="Mannose-Binding Protein A, subunit A"/>
    <property type="match status" value="2"/>
</dbReference>
<proteinExistence type="predicted"/>
<dbReference type="InterPro" id="IPR016186">
    <property type="entry name" value="C-type_lectin-like/link_sf"/>
</dbReference>
<keyword evidence="1" id="KW-1133">Transmembrane helix</keyword>
<evidence type="ECO:0000256" key="1">
    <source>
        <dbReference type="SAM" id="Phobius"/>
    </source>
</evidence>
<feature type="transmembrane region" description="Helical" evidence="1">
    <location>
        <begin position="282"/>
        <end position="304"/>
    </location>
</feature>
<organism evidence="3 4">
    <name type="scientific">Pleurodeles waltl</name>
    <name type="common">Iberian ribbed newt</name>
    <dbReference type="NCBI Taxonomy" id="8319"/>
    <lineage>
        <taxon>Eukaryota</taxon>
        <taxon>Metazoa</taxon>
        <taxon>Chordata</taxon>
        <taxon>Craniata</taxon>
        <taxon>Vertebrata</taxon>
        <taxon>Euteleostomi</taxon>
        <taxon>Amphibia</taxon>
        <taxon>Batrachia</taxon>
        <taxon>Caudata</taxon>
        <taxon>Salamandroidea</taxon>
        <taxon>Salamandridae</taxon>
        <taxon>Pleurodelinae</taxon>
        <taxon>Pleurodeles</taxon>
    </lineage>
</organism>
<dbReference type="SMART" id="SM00034">
    <property type="entry name" value="CLECT"/>
    <property type="match status" value="2"/>
</dbReference>
<dbReference type="FunFam" id="3.10.100.10:FF:000031">
    <property type="entry name" value="macrophage mannose receptor 1"/>
    <property type="match status" value="1"/>
</dbReference>
<keyword evidence="4" id="KW-1185">Reference proteome</keyword>
<dbReference type="CDD" id="cd00037">
    <property type="entry name" value="CLECT"/>
    <property type="match status" value="2"/>
</dbReference>
<evidence type="ECO:0000259" key="2">
    <source>
        <dbReference type="PROSITE" id="PS50041"/>
    </source>
</evidence>
<keyword evidence="1" id="KW-0812">Transmembrane</keyword>
<reference evidence="3" key="1">
    <citation type="journal article" date="2022" name="bioRxiv">
        <title>Sequencing and chromosome-scale assembly of the giantPleurodeles waltlgenome.</title>
        <authorList>
            <person name="Brown T."/>
            <person name="Elewa A."/>
            <person name="Iarovenko S."/>
            <person name="Subramanian E."/>
            <person name="Araus A.J."/>
            <person name="Petzold A."/>
            <person name="Susuki M."/>
            <person name="Suzuki K.-i.T."/>
            <person name="Hayashi T."/>
            <person name="Toyoda A."/>
            <person name="Oliveira C."/>
            <person name="Osipova E."/>
            <person name="Leigh N.D."/>
            <person name="Simon A."/>
            <person name="Yun M.H."/>
        </authorList>
    </citation>
    <scope>NUCLEOTIDE SEQUENCE</scope>
    <source>
        <strain evidence="3">20211129_DDA</strain>
        <tissue evidence="3">Liver</tissue>
    </source>
</reference>
<dbReference type="Pfam" id="PF00059">
    <property type="entry name" value="Lectin_C"/>
    <property type="match status" value="2"/>
</dbReference>
<evidence type="ECO:0000313" key="3">
    <source>
        <dbReference type="EMBL" id="KAJ1100748.1"/>
    </source>
</evidence>
<keyword evidence="1" id="KW-0472">Membrane</keyword>
<dbReference type="PROSITE" id="PS50041">
    <property type="entry name" value="C_TYPE_LECTIN_2"/>
    <property type="match status" value="2"/>
</dbReference>
<dbReference type="InterPro" id="IPR001304">
    <property type="entry name" value="C-type_lectin-like"/>
</dbReference>
<feature type="domain" description="C-type lectin" evidence="2">
    <location>
        <begin position="1"/>
        <end position="100"/>
    </location>
</feature>
<accession>A0AAV7MBL7</accession>
<evidence type="ECO:0000313" key="4">
    <source>
        <dbReference type="Proteomes" id="UP001066276"/>
    </source>
</evidence>
<dbReference type="PANTHER" id="PTHR22803">
    <property type="entry name" value="MANNOSE, PHOSPHOLIPASE, LECTIN RECEPTOR RELATED"/>
    <property type="match status" value="1"/>
</dbReference>
<dbReference type="AlphaFoldDB" id="A0AAV7MBL7"/>
<dbReference type="SUPFAM" id="SSF56436">
    <property type="entry name" value="C-type lectin-like"/>
    <property type="match status" value="2"/>
</dbReference>
<dbReference type="InterPro" id="IPR016187">
    <property type="entry name" value="CTDL_fold"/>
</dbReference>